<accession>F3QSQ2</accession>
<reference evidence="1 2" key="1">
    <citation type="submission" date="2011-02" db="EMBL/GenBank/DDBJ databases">
        <authorList>
            <person name="Weinstock G."/>
            <person name="Sodergren E."/>
            <person name="Clifton S."/>
            <person name="Fulton L."/>
            <person name="Fulton B."/>
            <person name="Courtney L."/>
            <person name="Fronick C."/>
            <person name="Harrison M."/>
            <person name="Strong C."/>
            <person name="Farmer C."/>
            <person name="Delahaunty K."/>
            <person name="Markovic C."/>
            <person name="Hall O."/>
            <person name="Minx P."/>
            <person name="Tomlinson C."/>
            <person name="Mitreva M."/>
            <person name="Hou S."/>
            <person name="Chen J."/>
            <person name="Wollam A."/>
            <person name="Pepin K.H."/>
            <person name="Johnson M."/>
            <person name="Bhonagiri V."/>
            <person name="Zhang X."/>
            <person name="Suruliraj S."/>
            <person name="Warren W."/>
            <person name="Chinwalla A."/>
            <person name="Mardis E.R."/>
            <person name="Wilson R.K."/>
        </authorList>
    </citation>
    <scope>NUCLEOTIDE SEQUENCE [LARGE SCALE GENOMIC DNA]</scope>
    <source>
        <strain evidence="1 2">YIT 11841</strain>
    </source>
</reference>
<dbReference type="Proteomes" id="UP000005546">
    <property type="component" value="Unassembled WGS sequence"/>
</dbReference>
<dbReference type="EMBL" id="AFBR01000028">
    <property type="protein sequence ID" value="EGG55339.1"/>
    <property type="molecule type" value="Genomic_DNA"/>
</dbReference>
<keyword evidence="2" id="KW-1185">Reference proteome</keyword>
<protein>
    <submittedName>
        <fullName evidence="1">Conserved domain protein</fullName>
    </submittedName>
</protein>
<organism evidence="1 2">
    <name type="scientific">Paraprevotella xylaniphila YIT 11841</name>
    <dbReference type="NCBI Taxonomy" id="762982"/>
    <lineage>
        <taxon>Bacteria</taxon>
        <taxon>Pseudomonadati</taxon>
        <taxon>Bacteroidota</taxon>
        <taxon>Bacteroidia</taxon>
        <taxon>Bacteroidales</taxon>
        <taxon>Prevotellaceae</taxon>
        <taxon>Paraprevotella</taxon>
    </lineage>
</organism>
<dbReference type="HOGENOM" id="CLU_2808558_0_0_10"/>
<proteinExistence type="predicted"/>
<sequence length="67" mass="8092">MLNIEYKDEELKLFIETGKSNDKRYKKLKSNAVFMRDLRMVINLMRPVDNVKELHMFKKTQLRAFAL</sequence>
<dbReference type="STRING" id="762982.HMPREF9442_01212"/>
<name>F3QSQ2_9BACT</name>
<evidence type="ECO:0000313" key="1">
    <source>
        <dbReference type="EMBL" id="EGG55339.1"/>
    </source>
</evidence>
<evidence type="ECO:0000313" key="2">
    <source>
        <dbReference type="Proteomes" id="UP000005546"/>
    </source>
</evidence>
<dbReference type="AlphaFoldDB" id="F3QSQ2"/>
<comment type="caution">
    <text evidence="1">The sequence shown here is derived from an EMBL/GenBank/DDBJ whole genome shotgun (WGS) entry which is preliminary data.</text>
</comment>
<gene>
    <name evidence="1" type="ORF">HMPREF9442_01212</name>
</gene>